<accession>A0A7H8N857</accession>
<organism evidence="2 3">
    <name type="scientific">Streptomyces buecherae</name>
    <dbReference type="NCBI Taxonomy" id="2763006"/>
    <lineage>
        <taxon>Bacteria</taxon>
        <taxon>Bacillati</taxon>
        <taxon>Actinomycetota</taxon>
        <taxon>Actinomycetes</taxon>
        <taxon>Kitasatosporales</taxon>
        <taxon>Streptomycetaceae</taxon>
        <taxon>Streptomyces</taxon>
    </lineage>
</organism>
<evidence type="ECO:0000256" key="1">
    <source>
        <dbReference type="SAM" id="MobiDB-lite"/>
    </source>
</evidence>
<dbReference type="EMBL" id="CP054929">
    <property type="protein sequence ID" value="QKW50516.1"/>
    <property type="molecule type" value="Genomic_DNA"/>
</dbReference>
<gene>
    <name evidence="2" type="ORF">HUT08_14355</name>
</gene>
<feature type="region of interest" description="Disordered" evidence="1">
    <location>
        <begin position="48"/>
        <end position="70"/>
    </location>
</feature>
<reference evidence="2 3" key="1">
    <citation type="submission" date="2020-06" db="EMBL/GenBank/DDBJ databases">
        <title>Genome mining for natural products.</title>
        <authorList>
            <person name="Zhang B."/>
            <person name="Shi J."/>
            <person name="Ge H."/>
        </authorList>
    </citation>
    <scope>NUCLEOTIDE SEQUENCE [LARGE SCALE GENOMIC DNA]</scope>
    <source>
        <strain evidence="2 3">NA00687</strain>
    </source>
</reference>
<sequence>MDPGHLRQQGVVRHVVPGGQAGAVLLGRHDRLTSATVLDDHLDEPRVGAVSQTRDPAQLGRGELTDLVGE</sequence>
<name>A0A7H8N857_9ACTN</name>
<dbReference type="AlphaFoldDB" id="A0A7H8N857"/>
<evidence type="ECO:0000313" key="3">
    <source>
        <dbReference type="Proteomes" id="UP000509303"/>
    </source>
</evidence>
<proteinExistence type="predicted"/>
<dbReference type="Proteomes" id="UP000509303">
    <property type="component" value="Chromosome"/>
</dbReference>
<keyword evidence="3" id="KW-1185">Reference proteome</keyword>
<protein>
    <submittedName>
        <fullName evidence="2">Uncharacterized protein</fullName>
    </submittedName>
</protein>
<evidence type="ECO:0000313" key="2">
    <source>
        <dbReference type="EMBL" id="QKW50516.1"/>
    </source>
</evidence>